<evidence type="ECO:0000313" key="1">
    <source>
        <dbReference type="EMBL" id="CAD8122998.1"/>
    </source>
</evidence>
<evidence type="ECO:0000313" key="2">
    <source>
        <dbReference type="Proteomes" id="UP000692954"/>
    </source>
</evidence>
<dbReference type="Proteomes" id="UP000692954">
    <property type="component" value="Unassembled WGS sequence"/>
</dbReference>
<proteinExistence type="predicted"/>
<name>A0A8S1R5A8_9CILI</name>
<reference evidence="1" key="1">
    <citation type="submission" date="2021-01" db="EMBL/GenBank/DDBJ databases">
        <authorList>
            <consortium name="Genoscope - CEA"/>
            <person name="William W."/>
        </authorList>
    </citation>
    <scope>NUCLEOTIDE SEQUENCE</scope>
</reference>
<dbReference type="EMBL" id="CAJJDN010000142">
    <property type="protein sequence ID" value="CAD8122998.1"/>
    <property type="molecule type" value="Genomic_DNA"/>
</dbReference>
<comment type="caution">
    <text evidence="1">The sequence shown here is derived from an EMBL/GenBank/DDBJ whole genome shotgun (WGS) entry which is preliminary data.</text>
</comment>
<accession>A0A8S1R5A8</accession>
<organism evidence="1 2">
    <name type="scientific">Paramecium sonneborni</name>
    <dbReference type="NCBI Taxonomy" id="65129"/>
    <lineage>
        <taxon>Eukaryota</taxon>
        <taxon>Sar</taxon>
        <taxon>Alveolata</taxon>
        <taxon>Ciliophora</taxon>
        <taxon>Intramacronucleata</taxon>
        <taxon>Oligohymenophorea</taxon>
        <taxon>Peniculida</taxon>
        <taxon>Parameciidae</taxon>
        <taxon>Paramecium</taxon>
    </lineage>
</organism>
<keyword evidence="2" id="KW-1185">Reference proteome</keyword>
<protein>
    <submittedName>
        <fullName evidence="1">Uncharacterized protein</fullName>
    </submittedName>
</protein>
<sequence>MIQQFLNNNNKNSEQSFKQSQIIQQKNFGKIPCQFNHGSPIKCLIFDVTKERQATYFCENALLCKFYLKIQNLWIKQKDRNKNNRWNIQDYKLIIPNHSLYISYINLNKIQRCENNNLRFSMCKKMKFNVELEVKYLHLNLEKYKLKELIRLQAKILNYNQTFNQKRDQKIHQFLDLNL</sequence>
<gene>
    <name evidence="1" type="ORF">PSON_ATCC_30995.1.T1420007</name>
</gene>
<dbReference type="AlphaFoldDB" id="A0A8S1R5A8"/>